<keyword evidence="9" id="KW-0067">ATP-binding</keyword>
<gene>
    <name evidence="15" type="ORF">CLAFUR5_01050</name>
</gene>
<comment type="subcellular location">
    <subcellularLocation>
        <location evidence="2">Cytoplasm</location>
    </subcellularLocation>
    <subcellularLocation>
        <location evidence="1">Nucleus</location>
    </subcellularLocation>
</comment>
<sequence>MKATDIAAFAGSQLSLLDKELQAELEETQLLTSKNAPITLQRAGLALLNLALSSQRTGFGGRTLLELSLDPAVSSSGELPEHGLRVGDICAVAEQPKGAERRKEREGMEKRGAEGVVTRTHKSAITIALDKEDVDVPTGKLWLVKLANDVTHRRLAQTMQRLQRMQPSEHSTLTQVLFGQTSISPVSHSELEKEVQWVDAALNDSQKDAIRFALAAPEVALIHGPPGTGKTHTLIELILQLLKRKLRLLVCGPSNISVDNIVERLGPHKVPMIRLGHPARLLPAVMSHSMEVLSRTSDAAAIVTDIRSEMDAKQASIRKTRNGRERKAIYGELKELRKEYRQREGRVVSDLLRRSNVVLSTLHGAGSYQLKDQKFDVVIVDEASQALEAQCWIPVVHSGTSKLVLAGDHLQLPPTIKSQNIKADKKPLKSATAADVAKLTLNDRKATPGDSKRTKEDPVNLETTLFDRLLSLHGEKIKRMLTTQYRMHEKIMQYPSEALYDSKLLAADAVKARLLRDLPYEVQSTDVTSEPLVFWDTQGGDFPEKIEDDEGGSKGKSSLLAESKVNELEALIVQRQVSSLVNAGVKADDIAIVTPYNGQLALLSQMLKKRFAGIELGSVDGFQGREKEAIIVSLVRSNPEHEVGFLGEKRRLNVAMTRPKRHLCIVGDSETISKGSKFLQAWMAFLEENADLRYPDLSELSQGDE</sequence>
<dbReference type="Pfam" id="PF21138">
    <property type="entry name" value="SMUBP-2_HCS1_1B"/>
    <property type="match status" value="1"/>
</dbReference>
<dbReference type="PANTHER" id="PTHR43788:SF8">
    <property type="entry name" value="DNA-BINDING PROTEIN SMUBP-2"/>
    <property type="match status" value="1"/>
</dbReference>
<dbReference type="InterPro" id="IPR041677">
    <property type="entry name" value="DNA2/NAM7_AAA_11"/>
</dbReference>
<dbReference type="EMBL" id="CP090163">
    <property type="protein sequence ID" value="UJO12516.1"/>
    <property type="molecule type" value="Genomic_DNA"/>
</dbReference>
<dbReference type="GO" id="GO:0005634">
    <property type="term" value="C:nucleus"/>
    <property type="evidence" value="ECO:0007669"/>
    <property type="project" value="UniProtKB-SubCell"/>
</dbReference>
<dbReference type="Proteomes" id="UP000756132">
    <property type="component" value="Chromosome 1"/>
</dbReference>
<dbReference type="InterPro" id="IPR048761">
    <property type="entry name" value="SMUBP-2_HCS1_1B"/>
</dbReference>
<dbReference type="GO" id="GO:0005737">
    <property type="term" value="C:cytoplasm"/>
    <property type="evidence" value="ECO:0007669"/>
    <property type="project" value="UniProtKB-SubCell"/>
</dbReference>
<feature type="domain" description="AAA+ ATPase" evidence="13">
    <location>
        <begin position="216"/>
        <end position="417"/>
    </location>
</feature>
<dbReference type="InterPro" id="IPR027417">
    <property type="entry name" value="P-loop_NTPase"/>
</dbReference>
<dbReference type="FunFam" id="3.40.50.300:FF:000326">
    <property type="entry name" value="P-loop containing nucleoside triphosphate hydrolase"/>
    <property type="match status" value="1"/>
</dbReference>
<dbReference type="CDD" id="cd18044">
    <property type="entry name" value="DEXXQc_SMUBP2"/>
    <property type="match status" value="1"/>
</dbReference>
<keyword evidence="5" id="KW-0963">Cytoplasm</keyword>
<comment type="catalytic activity">
    <reaction evidence="11">
        <text>ATP + H2O = ADP + phosphate + H(+)</text>
        <dbReference type="Rhea" id="RHEA:13065"/>
        <dbReference type="ChEBI" id="CHEBI:15377"/>
        <dbReference type="ChEBI" id="CHEBI:15378"/>
        <dbReference type="ChEBI" id="CHEBI:30616"/>
        <dbReference type="ChEBI" id="CHEBI:43474"/>
        <dbReference type="ChEBI" id="CHEBI:456216"/>
        <dbReference type="EC" id="3.6.4.12"/>
    </reaction>
    <physiologicalReaction direction="left-to-right" evidence="11">
        <dbReference type="Rhea" id="RHEA:13066"/>
    </physiologicalReaction>
</comment>
<feature type="domain" description="Helicase ATP-binding" evidence="14">
    <location>
        <begin position="198"/>
        <end position="494"/>
    </location>
</feature>
<accession>A0A9Q8L7V4</accession>
<dbReference type="InterPro" id="IPR047187">
    <property type="entry name" value="SF1_C_Upf1"/>
</dbReference>
<dbReference type="SMART" id="SM00382">
    <property type="entry name" value="AAA"/>
    <property type="match status" value="1"/>
</dbReference>
<evidence type="ECO:0000256" key="12">
    <source>
        <dbReference type="SAM" id="MobiDB-lite"/>
    </source>
</evidence>
<evidence type="ECO:0000256" key="7">
    <source>
        <dbReference type="ARBA" id="ARBA00022801"/>
    </source>
</evidence>
<keyword evidence="6" id="KW-0547">Nucleotide-binding</keyword>
<name>A0A9Q8L7V4_PASFU</name>
<dbReference type="Pfam" id="PF13087">
    <property type="entry name" value="AAA_12"/>
    <property type="match status" value="1"/>
</dbReference>
<dbReference type="InterPro" id="IPR050534">
    <property type="entry name" value="Coronavir_polyprotein_1ab"/>
</dbReference>
<dbReference type="InterPro" id="IPR014001">
    <property type="entry name" value="Helicase_ATP-bd"/>
</dbReference>
<dbReference type="GO" id="GO:0005524">
    <property type="term" value="F:ATP binding"/>
    <property type="evidence" value="ECO:0007669"/>
    <property type="project" value="UniProtKB-KW"/>
</dbReference>
<protein>
    <recommendedName>
        <fullName evidence="4">DNA helicase</fullName>
        <ecNumber evidence="4">3.6.4.12</ecNumber>
    </recommendedName>
</protein>
<dbReference type="Pfam" id="PF13086">
    <property type="entry name" value="AAA_11"/>
    <property type="match status" value="1"/>
</dbReference>
<evidence type="ECO:0000256" key="2">
    <source>
        <dbReference type="ARBA" id="ARBA00004496"/>
    </source>
</evidence>
<dbReference type="OMA" id="TIIHGPP"/>
<dbReference type="CDD" id="cd18808">
    <property type="entry name" value="SF1_C_Upf1"/>
    <property type="match status" value="1"/>
</dbReference>
<evidence type="ECO:0000256" key="4">
    <source>
        <dbReference type="ARBA" id="ARBA00012551"/>
    </source>
</evidence>
<dbReference type="SUPFAM" id="SSF52540">
    <property type="entry name" value="P-loop containing nucleoside triphosphate hydrolases"/>
    <property type="match status" value="1"/>
</dbReference>
<keyword evidence="7" id="KW-0378">Hydrolase</keyword>
<evidence type="ECO:0000256" key="5">
    <source>
        <dbReference type="ARBA" id="ARBA00022490"/>
    </source>
</evidence>
<evidence type="ECO:0000313" key="15">
    <source>
        <dbReference type="EMBL" id="UJO12516.1"/>
    </source>
</evidence>
<reference evidence="15" key="2">
    <citation type="journal article" date="2022" name="Microb. Genom.">
        <title>A chromosome-scale genome assembly of the tomato pathogen Cladosporium fulvum reveals a compartmentalized genome architecture and the presence of a dispensable chromosome.</title>
        <authorList>
            <person name="Zaccaron A.Z."/>
            <person name="Chen L.H."/>
            <person name="Samaras A."/>
            <person name="Stergiopoulos I."/>
        </authorList>
    </citation>
    <scope>NUCLEOTIDE SEQUENCE</scope>
    <source>
        <strain evidence="15">Race5_Kim</strain>
    </source>
</reference>
<dbReference type="Gene3D" id="2.40.30.270">
    <property type="match status" value="1"/>
</dbReference>
<dbReference type="AlphaFoldDB" id="A0A9Q8L7V4"/>
<comment type="similarity">
    <text evidence="3">Belongs to the DNA2/NAM7 helicase family.</text>
</comment>
<evidence type="ECO:0000259" key="14">
    <source>
        <dbReference type="SMART" id="SM00487"/>
    </source>
</evidence>
<dbReference type="EC" id="3.6.4.12" evidence="4"/>
<dbReference type="Gene3D" id="3.40.50.300">
    <property type="entry name" value="P-loop containing nucleotide triphosphate hydrolases"/>
    <property type="match status" value="2"/>
</dbReference>
<feature type="region of interest" description="Disordered" evidence="12">
    <location>
        <begin position="96"/>
        <end position="116"/>
    </location>
</feature>
<keyword evidence="10" id="KW-0539">Nucleus</keyword>
<evidence type="ECO:0000256" key="6">
    <source>
        <dbReference type="ARBA" id="ARBA00022741"/>
    </source>
</evidence>
<dbReference type="GO" id="GO:0016787">
    <property type="term" value="F:hydrolase activity"/>
    <property type="evidence" value="ECO:0007669"/>
    <property type="project" value="UniProtKB-KW"/>
</dbReference>
<keyword evidence="16" id="KW-1185">Reference proteome</keyword>
<dbReference type="InterPro" id="IPR041679">
    <property type="entry name" value="DNA2/NAM7-like_C"/>
</dbReference>
<evidence type="ECO:0000256" key="8">
    <source>
        <dbReference type="ARBA" id="ARBA00022806"/>
    </source>
</evidence>
<evidence type="ECO:0000256" key="1">
    <source>
        <dbReference type="ARBA" id="ARBA00004123"/>
    </source>
</evidence>
<organism evidence="15 16">
    <name type="scientific">Passalora fulva</name>
    <name type="common">Tomato leaf mold</name>
    <name type="synonym">Cladosporium fulvum</name>
    <dbReference type="NCBI Taxonomy" id="5499"/>
    <lineage>
        <taxon>Eukaryota</taxon>
        <taxon>Fungi</taxon>
        <taxon>Dikarya</taxon>
        <taxon>Ascomycota</taxon>
        <taxon>Pezizomycotina</taxon>
        <taxon>Dothideomycetes</taxon>
        <taxon>Dothideomycetidae</taxon>
        <taxon>Mycosphaerellales</taxon>
        <taxon>Mycosphaerellaceae</taxon>
        <taxon>Fulvia</taxon>
    </lineage>
</organism>
<dbReference type="RefSeq" id="XP_047756882.1">
    <property type="nucleotide sequence ID" value="XM_047900198.1"/>
</dbReference>
<evidence type="ECO:0000256" key="3">
    <source>
        <dbReference type="ARBA" id="ARBA00007913"/>
    </source>
</evidence>
<evidence type="ECO:0000256" key="10">
    <source>
        <dbReference type="ARBA" id="ARBA00023242"/>
    </source>
</evidence>
<evidence type="ECO:0000313" key="16">
    <source>
        <dbReference type="Proteomes" id="UP000756132"/>
    </source>
</evidence>
<dbReference type="GO" id="GO:0043139">
    <property type="term" value="F:5'-3' DNA helicase activity"/>
    <property type="evidence" value="ECO:0007669"/>
    <property type="project" value="TreeGrafter"/>
</dbReference>
<evidence type="ECO:0000256" key="11">
    <source>
        <dbReference type="ARBA" id="ARBA00048432"/>
    </source>
</evidence>
<dbReference type="OrthoDB" id="6513042at2759"/>
<dbReference type="GeneID" id="71980928"/>
<reference evidence="15" key="1">
    <citation type="submission" date="2021-12" db="EMBL/GenBank/DDBJ databases">
        <authorList>
            <person name="Zaccaron A."/>
            <person name="Stergiopoulos I."/>
        </authorList>
    </citation>
    <scope>NUCLEOTIDE SEQUENCE</scope>
    <source>
        <strain evidence="15">Race5_Kim</strain>
    </source>
</reference>
<dbReference type="PANTHER" id="PTHR43788">
    <property type="entry name" value="DNA2/NAM7 HELICASE FAMILY MEMBER"/>
    <property type="match status" value="1"/>
</dbReference>
<evidence type="ECO:0000256" key="9">
    <source>
        <dbReference type="ARBA" id="ARBA00022840"/>
    </source>
</evidence>
<keyword evidence="8" id="KW-0347">Helicase</keyword>
<dbReference type="GO" id="GO:0005694">
    <property type="term" value="C:chromosome"/>
    <property type="evidence" value="ECO:0007669"/>
    <property type="project" value="UniProtKB-ARBA"/>
</dbReference>
<feature type="compositionally biased region" description="Basic and acidic residues" evidence="12">
    <location>
        <begin position="97"/>
        <end position="113"/>
    </location>
</feature>
<proteinExistence type="inferred from homology"/>
<dbReference type="SMART" id="SM00487">
    <property type="entry name" value="DEXDc"/>
    <property type="match status" value="1"/>
</dbReference>
<dbReference type="KEGG" id="ffu:CLAFUR5_01050"/>
<evidence type="ECO:0000259" key="13">
    <source>
        <dbReference type="SMART" id="SM00382"/>
    </source>
</evidence>
<dbReference type="GO" id="GO:0003723">
    <property type="term" value="F:RNA binding"/>
    <property type="evidence" value="ECO:0007669"/>
    <property type="project" value="InterPro"/>
</dbReference>
<dbReference type="InterPro" id="IPR003593">
    <property type="entry name" value="AAA+_ATPase"/>
</dbReference>